<keyword evidence="1" id="KW-0472">Membrane</keyword>
<comment type="caution">
    <text evidence="2">The sequence shown here is derived from an EMBL/GenBank/DDBJ whole genome shotgun (WGS) entry which is preliminary data.</text>
</comment>
<dbReference type="EMBL" id="PCSE01000047">
    <property type="protein sequence ID" value="PIP34690.1"/>
    <property type="molecule type" value="Genomic_DNA"/>
</dbReference>
<feature type="transmembrane region" description="Helical" evidence="1">
    <location>
        <begin position="20"/>
        <end position="41"/>
    </location>
</feature>
<evidence type="ECO:0008006" key="4">
    <source>
        <dbReference type="Google" id="ProtNLM"/>
    </source>
</evidence>
<evidence type="ECO:0000256" key="1">
    <source>
        <dbReference type="SAM" id="Phobius"/>
    </source>
</evidence>
<sequence>MQSGKSKFKKTSGFTLTELLIYLAVFVTILVVVISFLSWAINSNNFTRASIEVQDNVWKALERMTYEIRSASGVYVPTSVFSSPGGQLSLATTLDLPAGEKITYEDFYLDNGRLFLKKEGSQAEQITSDKVMITSLDFKYLISTTTAESIQIGLALSYNNPSENPYLQAEANLTTTATLRE</sequence>
<organism evidence="2 3">
    <name type="scientific">Candidatus Falkowbacteria bacterium CG23_combo_of_CG06-09_8_20_14_all_41_10</name>
    <dbReference type="NCBI Taxonomy" id="1974571"/>
    <lineage>
        <taxon>Bacteria</taxon>
        <taxon>Candidatus Falkowiibacteriota</taxon>
    </lineage>
</organism>
<dbReference type="AlphaFoldDB" id="A0A2G9ZQ34"/>
<gene>
    <name evidence="2" type="ORF">COX21_01575</name>
</gene>
<accession>A0A2G9ZQ34</accession>
<dbReference type="Proteomes" id="UP000231408">
    <property type="component" value="Unassembled WGS sequence"/>
</dbReference>
<keyword evidence="1" id="KW-1133">Transmembrane helix</keyword>
<keyword evidence="1" id="KW-0812">Transmembrane</keyword>
<protein>
    <recommendedName>
        <fullName evidence="4">Type II secretion system protein</fullName>
    </recommendedName>
</protein>
<evidence type="ECO:0000313" key="3">
    <source>
        <dbReference type="Proteomes" id="UP000231408"/>
    </source>
</evidence>
<evidence type="ECO:0000313" key="2">
    <source>
        <dbReference type="EMBL" id="PIP34690.1"/>
    </source>
</evidence>
<reference evidence="2 3" key="1">
    <citation type="submission" date="2017-09" db="EMBL/GenBank/DDBJ databases">
        <title>Depth-based differentiation of microbial function through sediment-hosted aquifers and enrichment of novel symbionts in the deep terrestrial subsurface.</title>
        <authorList>
            <person name="Probst A.J."/>
            <person name="Ladd B."/>
            <person name="Jarett J.K."/>
            <person name="Geller-Mcgrath D.E."/>
            <person name="Sieber C.M."/>
            <person name="Emerson J.B."/>
            <person name="Anantharaman K."/>
            <person name="Thomas B.C."/>
            <person name="Malmstrom R."/>
            <person name="Stieglmeier M."/>
            <person name="Klingl A."/>
            <person name="Woyke T."/>
            <person name="Ryan C.M."/>
            <person name="Banfield J.F."/>
        </authorList>
    </citation>
    <scope>NUCLEOTIDE SEQUENCE [LARGE SCALE GENOMIC DNA]</scope>
    <source>
        <strain evidence="2">CG23_combo_of_CG06-09_8_20_14_all_41_10</strain>
    </source>
</reference>
<name>A0A2G9ZQ34_9BACT</name>
<proteinExistence type="predicted"/>